<dbReference type="InterPro" id="IPR039426">
    <property type="entry name" value="TonB-dep_rcpt-like"/>
</dbReference>
<keyword evidence="6 11" id="KW-0798">TonB box</keyword>
<dbReference type="GO" id="GO:0044718">
    <property type="term" value="P:siderophore transmembrane transport"/>
    <property type="evidence" value="ECO:0007669"/>
    <property type="project" value="TreeGrafter"/>
</dbReference>
<sequence>MAALHVRIDVCSAIHLGCSVKKLILLCSTAVVMPAAAFAQSTGSVDFEETIVVTGSRVQEVGGVQTPDSAKAKAVLTQEMIARQNPGQTILDTINLVPGVSFQNNDAYGSSGGTLTIRGFDSSRISLTFDGIPLNDSGNYAIYSNQQMDPELIEQVNVNLGTTDVDSPTASAVGGTVNYRSITPDKKMGARGSVSIGEYDFRRFFGLFHTGEMGPWGTRAWVSASTAKNDNPFNNYGKVNKQQYNAKIYQPLSSGDFVAISGHYNQNRNNFFGSLPLRWDTTRAANNATPRNVGSGSNDRYPRSNDEREYDINYPCQTDAPQTGVQDVTNSCGTEFDRRYNPSNTGNIRGSSRFSLTDKLTLTVDPSFQYVKANGGGTVTGREGVRIINGVTYTGFIGGNYYFGRDLNGDGDVLDTCRIPATSGSACSSTASASNVPGGGVTLLAPSQTRTYRYGVISGLRYDLNDDHTLRFSYTFDHANHRQTGELLGLDANGEPLDVFPINDPLADANGDHVQKRDRQSYAILNQVAGEYRGEFGALTVNVGVRAPFFKRKLDQNCFTTSAGGFIDCLGDPAAIAAYAAANPYSYNESTGVVTGFAPPQKRTLKYNKLLPNIGAVYDITTNLSAFASYAKGLSVPSTDNLYNSFYYPEGTPQAKPRPETTDSFDVGLRYRSTKVQAQLSAWYTKFDDRLASAFDPDLNQTVFRNLGRVNKWGIDGSLAYAPIKELTIYTFGSWNKSKIKDDVANGACNSAQVTNGTFGCTVVGDTIFAETAGNRESGTPKYTYGTSVLGSLGPVDLGITAKRTGPRYVFDTNLPVYRGTIGATTGATPQEQVFAAAAPAYWLVNLDARVNMGYFADDLKKTYVQFNVYNLFDKFYVGGFGGGLAQSVSSSTNFGNPPFVQIGAPRTLSMTVNVGF</sequence>
<dbReference type="PANTHER" id="PTHR30069:SF29">
    <property type="entry name" value="HEMOGLOBIN AND HEMOGLOBIN-HAPTOGLOBIN-BINDING PROTEIN 1-RELATED"/>
    <property type="match status" value="1"/>
</dbReference>
<dbReference type="PROSITE" id="PS00430">
    <property type="entry name" value="TONB_DEPENDENT_REC_1"/>
    <property type="match status" value="1"/>
</dbReference>
<dbReference type="GO" id="GO:0009279">
    <property type="term" value="C:cell outer membrane"/>
    <property type="evidence" value="ECO:0007669"/>
    <property type="project" value="UniProtKB-SubCell"/>
</dbReference>
<keyword evidence="2 10" id="KW-0813">Transport</keyword>
<evidence type="ECO:0000256" key="8">
    <source>
        <dbReference type="ARBA" id="ARBA00023170"/>
    </source>
</evidence>
<dbReference type="GO" id="GO:0015344">
    <property type="term" value="F:siderophore uptake transmembrane transporter activity"/>
    <property type="evidence" value="ECO:0007669"/>
    <property type="project" value="TreeGrafter"/>
</dbReference>
<dbReference type="InterPro" id="IPR012910">
    <property type="entry name" value="Plug_dom"/>
</dbReference>
<feature type="chain" id="PRO_5021987839" evidence="13">
    <location>
        <begin position="40"/>
        <end position="917"/>
    </location>
</feature>
<feature type="domain" description="TonB-dependent receptor-like beta-barrel" evidence="14">
    <location>
        <begin position="353"/>
        <end position="872"/>
    </location>
</feature>
<dbReference type="PANTHER" id="PTHR30069">
    <property type="entry name" value="TONB-DEPENDENT OUTER MEMBRANE RECEPTOR"/>
    <property type="match status" value="1"/>
</dbReference>
<dbReference type="InterPro" id="IPR000531">
    <property type="entry name" value="Beta-barrel_TonB"/>
</dbReference>
<evidence type="ECO:0000256" key="10">
    <source>
        <dbReference type="PROSITE-ProRule" id="PRU01360"/>
    </source>
</evidence>
<evidence type="ECO:0000256" key="3">
    <source>
        <dbReference type="ARBA" id="ARBA00022452"/>
    </source>
</evidence>
<evidence type="ECO:0000256" key="6">
    <source>
        <dbReference type="ARBA" id="ARBA00023077"/>
    </source>
</evidence>
<gene>
    <name evidence="16" type="ORF">FMM02_10510</name>
</gene>
<dbReference type="Gene3D" id="2.40.170.20">
    <property type="entry name" value="TonB-dependent receptor, beta-barrel domain"/>
    <property type="match status" value="1"/>
</dbReference>
<feature type="signal peptide" evidence="13">
    <location>
        <begin position="1"/>
        <end position="39"/>
    </location>
</feature>
<keyword evidence="3 10" id="KW-1134">Transmembrane beta strand</keyword>
<dbReference type="AlphaFoldDB" id="A0A516ITV4"/>
<keyword evidence="5 13" id="KW-0732">Signal</keyword>
<comment type="similarity">
    <text evidence="10 12">Belongs to the TonB-dependent receptor family.</text>
</comment>
<evidence type="ECO:0000256" key="12">
    <source>
        <dbReference type="RuleBase" id="RU003357"/>
    </source>
</evidence>
<dbReference type="PROSITE" id="PS52016">
    <property type="entry name" value="TONB_DEPENDENT_REC_3"/>
    <property type="match status" value="1"/>
</dbReference>
<dbReference type="InterPro" id="IPR037066">
    <property type="entry name" value="Plug_dom_sf"/>
</dbReference>
<organism evidence="16 17">
    <name type="scientific">Sphingomonas xanthus</name>
    <dbReference type="NCBI Taxonomy" id="2594473"/>
    <lineage>
        <taxon>Bacteria</taxon>
        <taxon>Pseudomonadati</taxon>
        <taxon>Pseudomonadota</taxon>
        <taxon>Alphaproteobacteria</taxon>
        <taxon>Sphingomonadales</taxon>
        <taxon>Sphingomonadaceae</taxon>
        <taxon>Sphingomonas</taxon>
    </lineage>
</organism>
<evidence type="ECO:0000313" key="17">
    <source>
        <dbReference type="Proteomes" id="UP000321857"/>
    </source>
</evidence>
<dbReference type="Pfam" id="PF00593">
    <property type="entry name" value="TonB_dep_Rec_b-barrel"/>
    <property type="match status" value="1"/>
</dbReference>
<dbReference type="Gene3D" id="2.170.130.10">
    <property type="entry name" value="TonB-dependent receptor, plug domain"/>
    <property type="match status" value="1"/>
</dbReference>
<keyword evidence="17" id="KW-1185">Reference proteome</keyword>
<evidence type="ECO:0000256" key="9">
    <source>
        <dbReference type="ARBA" id="ARBA00023237"/>
    </source>
</evidence>
<evidence type="ECO:0000256" key="13">
    <source>
        <dbReference type="SAM" id="SignalP"/>
    </source>
</evidence>
<evidence type="ECO:0000256" key="4">
    <source>
        <dbReference type="ARBA" id="ARBA00022692"/>
    </source>
</evidence>
<dbReference type="EMBL" id="CP041659">
    <property type="protein sequence ID" value="QDP20343.1"/>
    <property type="molecule type" value="Genomic_DNA"/>
</dbReference>
<keyword evidence="9 10" id="KW-0998">Cell outer membrane</keyword>
<accession>A0A516ITV4</accession>
<protein>
    <submittedName>
        <fullName evidence="16">TonB-dependent receptor</fullName>
    </submittedName>
</protein>
<dbReference type="OrthoDB" id="593427at2"/>
<keyword evidence="4 10" id="KW-0812">Transmembrane</keyword>
<evidence type="ECO:0000259" key="15">
    <source>
        <dbReference type="Pfam" id="PF07715"/>
    </source>
</evidence>
<reference evidence="16 17" key="1">
    <citation type="submission" date="2019-07" db="EMBL/GenBank/DDBJ databases">
        <title>Sphingomonas AE3 Genome sequencing and assembly.</title>
        <authorList>
            <person name="Kim H."/>
        </authorList>
    </citation>
    <scope>NUCLEOTIDE SEQUENCE [LARGE SCALE GENOMIC DNA]</scope>
    <source>
        <strain evidence="16 17">AE3</strain>
    </source>
</reference>
<evidence type="ECO:0000256" key="11">
    <source>
        <dbReference type="PROSITE-ProRule" id="PRU10143"/>
    </source>
</evidence>
<evidence type="ECO:0000256" key="7">
    <source>
        <dbReference type="ARBA" id="ARBA00023136"/>
    </source>
</evidence>
<evidence type="ECO:0000256" key="1">
    <source>
        <dbReference type="ARBA" id="ARBA00004571"/>
    </source>
</evidence>
<dbReference type="InterPro" id="IPR036942">
    <property type="entry name" value="Beta-barrel_TonB_sf"/>
</dbReference>
<dbReference type="Pfam" id="PF07715">
    <property type="entry name" value="Plug"/>
    <property type="match status" value="1"/>
</dbReference>
<keyword evidence="7 10" id="KW-0472">Membrane</keyword>
<dbReference type="KEGG" id="sxa:FMM02_10510"/>
<feature type="short sequence motif" description="TonB box" evidence="11">
    <location>
        <begin position="50"/>
        <end position="56"/>
    </location>
</feature>
<name>A0A516ITV4_9SPHN</name>
<evidence type="ECO:0000256" key="2">
    <source>
        <dbReference type="ARBA" id="ARBA00022448"/>
    </source>
</evidence>
<keyword evidence="8 16" id="KW-0675">Receptor</keyword>
<evidence type="ECO:0000256" key="5">
    <source>
        <dbReference type="ARBA" id="ARBA00022729"/>
    </source>
</evidence>
<comment type="subcellular location">
    <subcellularLocation>
        <location evidence="1 10">Cell outer membrane</location>
        <topology evidence="1 10">Multi-pass membrane protein</topology>
    </subcellularLocation>
</comment>
<dbReference type="InterPro" id="IPR010916">
    <property type="entry name" value="TonB_box_CS"/>
</dbReference>
<proteinExistence type="inferred from homology"/>
<dbReference type="SUPFAM" id="SSF56935">
    <property type="entry name" value="Porins"/>
    <property type="match status" value="1"/>
</dbReference>
<feature type="domain" description="TonB-dependent receptor plug" evidence="15">
    <location>
        <begin position="69"/>
        <end position="175"/>
    </location>
</feature>
<evidence type="ECO:0000313" key="16">
    <source>
        <dbReference type="EMBL" id="QDP20343.1"/>
    </source>
</evidence>
<dbReference type="Proteomes" id="UP000321857">
    <property type="component" value="Chromosome"/>
</dbReference>
<evidence type="ECO:0000259" key="14">
    <source>
        <dbReference type="Pfam" id="PF00593"/>
    </source>
</evidence>